<dbReference type="SUPFAM" id="SSF52113">
    <property type="entry name" value="BRCT domain"/>
    <property type="match status" value="1"/>
</dbReference>
<dbReference type="AlphaFoldDB" id="A0A5K1UV99"/>
<evidence type="ECO:0000313" key="8">
    <source>
        <dbReference type="EMBL" id="GAT94750.1"/>
    </source>
</evidence>
<dbReference type="HAMAP" id="MF_03028">
    <property type="entry name" value="Pescadillo"/>
    <property type="match status" value="1"/>
</dbReference>
<keyword evidence="6" id="KW-1133">Transmembrane helix</keyword>
<dbReference type="PANTHER" id="PTHR12221">
    <property type="entry name" value="PESCADILLO - RELATED"/>
    <property type="match status" value="1"/>
</dbReference>
<feature type="compositionally biased region" description="Basic and acidic residues" evidence="5">
    <location>
        <begin position="511"/>
        <end position="526"/>
    </location>
</feature>
<dbReference type="PROSITE" id="PS50172">
    <property type="entry name" value="BRCT"/>
    <property type="match status" value="1"/>
</dbReference>
<keyword evidence="4" id="KW-0175">Coiled coil</keyword>
<gene>
    <name evidence="8" type="ORF">CL6EHI_009860</name>
</gene>
<protein>
    <recommendedName>
        <fullName evidence="4">Pescadillo homolog</fullName>
    </recommendedName>
</protein>
<dbReference type="InterPro" id="IPR036420">
    <property type="entry name" value="BRCT_dom_sf"/>
</dbReference>
<evidence type="ECO:0000256" key="2">
    <source>
        <dbReference type="ARBA" id="ARBA00022552"/>
    </source>
</evidence>
<dbReference type="SMART" id="SM00292">
    <property type="entry name" value="BRCT"/>
    <property type="match status" value="1"/>
</dbReference>
<evidence type="ECO:0000256" key="6">
    <source>
        <dbReference type="SAM" id="Phobius"/>
    </source>
</evidence>
<dbReference type="InterPro" id="IPR001357">
    <property type="entry name" value="BRCT_dom"/>
</dbReference>
<keyword evidence="6" id="KW-0472">Membrane</keyword>
<accession>A0A5K1UV99</accession>
<sequence length="545" mass="63010">MVKGHGKHQSKRFAGKKEKAPKISKYITRTQAIKRLNCTMEQFRKICILKGVSPRLPSKGLNTLTQKKTYYHIDDIKPLVNDKVTLKIKQIRAFKKHIRKLTARKEFKTKEQLLKTKPVIDLASTIQERYPTFQDALNELGDCLSMVFMFASYRVSKGEKAEAVRLARRIAMEWEAYIKHTNALRKCFISYKGYFYTAVVYGIAITWMVPHQFAIEKNETVDFNVLHEFLSFYVVLMKFINYKLYTNAGLNYPPEITKINGVEFLGTVQLEPLQLQKETEVISKDQDVQELNEALKQVKGEGENLATEMLVNHDTGASVQVTSHFVQSSGSGLFSGMVFYIQREVPRHPVAFVIETLGGIIVDNVDDESITHQIGERGEHKNIEREFIQPQWIFDCVNENFILPCGEYTIGQKLPPHLSPYVNEEEEGYVTERRKQLDAIKNNTKYDYEEEQKKEEESKKIQVKDLESDFVDGLVEEMGEEKKGKAKAPSVSKEAKKAEQEKKRKMAVLSGKDRRIVMKNEMLERRQTKKVNKFKERLAKSKEQK</sequence>
<feature type="region of interest" description="Disordered" evidence="5">
    <location>
        <begin position="479"/>
        <end position="545"/>
    </location>
</feature>
<evidence type="ECO:0000256" key="5">
    <source>
        <dbReference type="SAM" id="MobiDB-lite"/>
    </source>
</evidence>
<dbReference type="VEuPathDB" id="AmoebaDB:EHI7A_185270"/>
<keyword evidence="3 4" id="KW-0539">Nucleus</keyword>
<reference evidence="8 9" key="1">
    <citation type="submission" date="2016-05" db="EMBL/GenBank/DDBJ databases">
        <title>First whole genome sequencing of Entamoeba histolytica HM1:IMSS-clone-6.</title>
        <authorList>
            <person name="Mukherjee Avik.K."/>
            <person name="Izumyama S."/>
            <person name="Nakada-Tsukui K."/>
            <person name="Nozaki T."/>
        </authorList>
    </citation>
    <scope>NUCLEOTIDE SEQUENCE [LARGE SCALE GENOMIC DNA]</scope>
    <source>
        <strain evidence="8 9">HM1:IMSS clone 6</strain>
    </source>
</reference>
<evidence type="ECO:0000313" key="9">
    <source>
        <dbReference type="Proteomes" id="UP000078387"/>
    </source>
</evidence>
<dbReference type="GO" id="GO:0005654">
    <property type="term" value="C:nucleoplasm"/>
    <property type="evidence" value="ECO:0007669"/>
    <property type="project" value="UniProtKB-SubCell"/>
</dbReference>
<evidence type="ECO:0000256" key="4">
    <source>
        <dbReference type="HAMAP-Rule" id="MF_03028"/>
    </source>
</evidence>
<dbReference type="Pfam" id="PF06732">
    <property type="entry name" value="Pescadillo_N"/>
    <property type="match status" value="1"/>
</dbReference>
<dbReference type="GO" id="GO:0000466">
    <property type="term" value="P:maturation of 5.8S rRNA from tricistronic rRNA transcript (SSU-rRNA, 5.8S rRNA, LSU-rRNA)"/>
    <property type="evidence" value="ECO:0007669"/>
    <property type="project" value="UniProtKB-UniRule"/>
</dbReference>
<feature type="domain" description="BRCT" evidence="7">
    <location>
        <begin position="329"/>
        <end position="410"/>
    </location>
</feature>
<keyword evidence="2 4" id="KW-0698">rRNA processing</keyword>
<dbReference type="GO" id="GO:0000463">
    <property type="term" value="P:maturation of LSU-rRNA from tricistronic rRNA transcript (SSU-rRNA, 5.8S rRNA, LSU-rRNA)"/>
    <property type="evidence" value="ECO:0007669"/>
    <property type="project" value="UniProtKB-UniRule"/>
</dbReference>
<keyword evidence="1 4" id="KW-0690">Ribosome biogenesis</keyword>
<dbReference type="GO" id="GO:0043021">
    <property type="term" value="F:ribonucleoprotein complex binding"/>
    <property type="evidence" value="ECO:0007669"/>
    <property type="project" value="UniProtKB-UniRule"/>
</dbReference>
<dbReference type="InterPro" id="IPR010613">
    <property type="entry name" value="PES"/>
</dbReference>
<evidence type="ECO:0000259" key="7">
    <source>
        <dbReference type="PROSITE" id="PS50172"/>
    </source>
</evidence>
<dbReference type="PANTHER" id="PTHR12221:SF6">
    <property type="entry name" value="PESCADILLO HOMOLOG"/>
    <property type="match status" value="1"/>
</dbReference>
<dbReference type="VEuPathDB" id="AmoebaDB:EHI5A_182750"/>
<dbReference type="Proteomes" id="UP000078387">
    <property type="component" value="Unassembled WGS sequence"/>
</dbReference>
<feature type="coiled-coil region" evidence="4">
    <location>
        <begin position="281"/>
        <end position="308"/>
    </location>
</feature>
<dbReference type="Pfam" id="PF16589">
    <property type="entry name" value="BRCT_2"/>
    <property type="match status" value="1"/>
</dbReference>
<name>A0A5K1UV99_ENTHI</name>
<comment type="function">
    <text evidence="4">Required for maturation of ribosomal RNAs and formation of the large ribosomal subunit.</text>
</comment>
<comment type="similarity">
    <text evidence="4">Belongs to the pescadillo family.</text>
</comment>
<feature type="transmembrane region" description="Helical" evidence="6">
    <location>
        <begin position="193"/>
        <end position="210"/>
    </location>
</feature>
<dbReference type="EMBL" id="BDEQ01000001">
    <property type="protein sequence ID" value="GAT94750.1"/>
    <property type="molecule type" value="Genomic_DNA"/>
</dbReference>
<dbReference type="Gene3D" id="3.40.50.10190">
    <property type="entry name" value="BRCT domain"/>
    <property type="match status" value="1"/>
</dbReference>
<dbReference type="GO" id="GO:0003723">
    <property type="term" value="F:RNA binding"/>
    <property type="evidence" value="ECO:0007669"/>
    <property type="project" value="TreeGrafter"/>
</dbReference>
<feature type="compositionally biased region" description="Basic residues" evidence="5">
    <location>
        <begin position="1"/>
        <end position="14"/>
    </location>
</feature>
<feature type="compositionally biased region" description="Basic and acidic residues" evidence="5">
    <location>
        <begin position="493"/>
        <end position="502"/>
    </location>
</feature>
<comment type="caution">
    <text evidence="8">The sequence shown here is derived from an EMBL/GenBank/DDBJ whole genome shotgun (WGS) entry which is preliminary data.</text>
</comment>
<dbReference type="VEuPathDB" id="AmoebaDB:EHI8A_212980"/>
<keyword evidence="6" id="KW-0812">Transmembrane</keyword>
<evidence type="ECO:0000256" key="1">
    <source>
        <dbReference type="ARBA" id="ARBA00022517"/>
    </source>
</evidence>
<proteinExistence type="inferred from homology"/>
<dbReference type="GO" id="GO:0070545">
    <property type="term" value="C:PeBoW complex"/>
    <property type="evidence" value="ECO:0007669"/>
    <property type="project" value="TreeGrafter"/>
</dbReference>
<dbReference type="VEuPathDB" id="AmoebaDB:EHI_009860"/>
<evidence type="ECO:0000256" key="3">
    <source>
        <dbReference type="ARBA" id="ARBA00023242"/>
    </source>
</evidence>
<dbReference type="OMA" id="QKVTWIV"/>
<dbReference type="VEuPathDB" id="AmoebaDB:KM1_247620"/>
<comment type="subcellular location">
    <subcellularLocation>
        <location evidence="4">Nucleus</location>
        <location evidence="4">Nucleolus</location>
    </subcellularLocation>
    <subcellularLocation>
        <location evidence="4">Nucleus</location>
        <location evidence="4">Nucleoplasm</location>
    </subcellularLocation>
</comment>
<feature type="region of interest" description="Disordered" evidence="5">
    <location>
        <begin position="1"/>
        <end position="21"/>
    </location>
</feature>
<dbReference type="GO" id="GO:0030687">
    <property type="term" value="C:preribosome, large subunit precursor"/>
    <property type="evidence" value="ECO:0007669"/>
    <property type="project" value="UniProtKB-UniRule"/>
</dbReference>
<feature type="compositionally biased region" description="Basic and acidic residues" evidence="5">
    <location>
        <begin position="533"/>
        <end position="545"/>
    </location>
</feature>
<organism evidence="8 9">
    <name type="scientific">Entamoeba histolytica</name>
    <dbReference type="NCBI Taxonomy" id="5759"/>
    <lineage>
        <taxon>Eukaryota</taxon>
        <taxon>Amoebozoa</taxon>
        <taxon>Evosea</taxon>
        <taxon>Archamoebae</taxon>
        <taxon>Mastigamoebida</taxon>
        <taxon>Entamoebidae</taxon>
        <taxon>Entamoeba</taxon>
    </lineage>
</organism>